<comment type="caution">
    <text evidence="2">The sequence shown here is derived from an EMBL/GenBank/DDBJ whole genome shotgun (WGS) entry which is preliminary data.</text>
</comment>
<evidence type="ECO:0000313" key="3">
    <source>
        <dbReference type="Proteomes" id="UP001142055"/>
    </source>
</evidence>
<feature type="transmembrane region" description="Helical" evidence="1">
    <location>
        <begin position="389"/>
        <end position="414"/>
    </location>
</feature>
<dbReference type="AlphaFoldDB" id="A0A9Q0MA36"/>
<dbReference type="InterPro" id="IPR005240">
    <property type="entry name" value="DUF389"/>
</dbReference>
<dbReference type="PANTHER" id="PTHR20992:SF9">
    <property type="entry name" value="AT15442P-RELATED"/>
    <property type="match status" value="1"/>
</dbReference>
<accession>A0A9Q0MA36</accession>
<gene>
    <name evidence="2" type="ORF">RDWZM_001118</name>
</gene>
<feature type="transmembrane region" description="Helical" evidence="1">
    <location>
        <begin position="210"/>
        <end position="233"/>
    </location>
</feature>
<feature type="transmembrane region" description="Helical" evidence="1">
    <location>
        <begin position="317"/>
        <end position="340"/>
    </location>
</feature>
<sequence length="675" mass="75475">MSSVLVMIIIPDKDYEPEVREKEQLSSRLHQSKKSVDPLKTISETEDADAKINSQRTMEKIVEDGLSYLGIVDATWQKSQNDLYHTIIFPVELGDSDVVIQYFKSLGIGLRLDTSIGIIPFSLFYYNEEMNNITENDIIVENEDKDVNKSIGNFKEKQNNFLKSVTARLTVAQVVNNVRTTSLLTFDFVCYGIFASWIAAMGLLENSVVSVVASMLVSPMMGPVMAFTFGTVIKDWKLIRMGARNVLMCFLITIGFGYLFGMIALNFTKHWGTETEWPTYMMRERGLLRVVWVGTLVAFPSGCAVAISLLSGNEASLVGVAISVSLLPPNVNGGLLWAYATILGLRSIGQEAVPYFSNFTNSTIMLKPAFIPDPNYSVVYDDNSGVECLILGAVSILLSFINITNIIIGAIILLKIKEIAPLATLSKANRRFFKEDIKIARQYNEKHRGSNLGEDVLKEWANIAGLDKNEFLKPESRAVQLHTLADIAKDVEADLVYRTVTRNMPITDNLARRLSYAVTGNPNFNRLDGVRCSRRSQIIPPSPSPKFVLNDFTENRSELRRPSNVSNNRRRISVVALNNFFDKDENGNGVELSPRSPTGIANSAFSFNESDIRIHDQQMAYERNRRNSSALLRRTLQNSEHSPYSLWPSTRGLANDNKFTVTPVSEDGKLTVPQI</sequence>
<name>A0A9Q0MA36_BLOTA</name>
<feature type="transmembrane region" description="Helical" evidence="1">
    <location>
        <begin position="245"/>
        <end position="267"/>
    </location>
</feature>
<keyword evidence="1" id="KW-0812">Transmembrane</keyword>
<reference evidence="2" key="1">
    <citation type="submission" date="2022-12" db="EMBL/GenBank/DDBJ databases">
        <title>Genome assemblies of Blomia tropicalis.</title>
        <authorList>
            <person name="Cui Y."/>
        </authorList>
    </citation>
    <scope>NUCLEOTIDE SEQUENCE</scope>
    <source>
        <tissue evidence="2">Adult mites</tissue>
    </source>
</reference>
<keyword evidence="3" id="KW-1185">Reference proteome</keyword>
<keyword evidence="1" id="KW-0472">Membrane</keyword>
<evidence type="ECO:0000313" key="2">
    <source>
        <dbReference type="EMBL" id="KAJ6222573.1"/>
    </source>
</evidence>
<keyword evidence="1" id="KW-1133">Transmembrane helix</keyword>
<organism evidence="2 3">
    <name type="scientific">Blomia tropicalis</name>
    <name type="common">Mite</name>
    <dbReference type="NCBI Taxonomy" id="40697"/>
    <lineage>
        <taxon>Eukaryota</taxon>
        <taxon>Metazoa</taxon>
        <taxon>Ecdysozoa</taxon>
        <taxon>Arthropoda</taxon>
        <taxon>Chelicerata</taxon>
        <taxon>Arachnida</taxon>
        <taxon>Acari</taxon>
        <taxon>Acariformes</taxon>
        <taxon>Sarcoptiformes</taxon>
        <taxon>Astigmata</taxon>
        <taxon>Glycyphagoidea</taxon>
        <taxon>Echimyopodidae</taxon>
        <taxon>Blomia</taxon>
    </lineage>
</organism>
<feature type="transmembrane region" description="Helical" evidence="1">
    <location>
        <begin position="287"/>
        <end position="310"/>
    </location>
</feature>
<dbReference type="PANTHER" id="PTHR20992">
    <property type="entry name" value="AT15442P-RELATED"/>
    <property type="match status" value="1"/>
</dbReference>
<evidence type="ECO:0008006" key="4">
    <source>
        <dbReference type="Google" id="ProtNLM"/>
    </source>
</evidence>
<feature type="transmembrane region" description="Helical" evidence="1">
    <location>
        <begin position="183"/>
        <end position="204"/>
    </location>
</feature>
<dbReference type="Proteomes" id="UP001142055">
    <property type="component" value="Chromosome 1"/>
</dbReference>
<proteinExistence type="predicted"/>
<protein>
    <recommendedName>
        <fullName evidence="4">DUF389 domain-containing protein</fullName>
    </recommendedName>
</protein>
<dbReference type="Pfam" id="PF04087">
    <property type="entry name" value="DUF389"/>
    <property type="match status" value="1"/>
</dbReference>
<dbReference type="OMA" id="MYYEVIF"/>
<dbReference type="EMBL" id="JAPWDV010000001">
    <property type="protein sequence ID" value="KAJ6222573.1"/>
    <property type="molecule type" value="Genomic_DNA"/>
</dbReference>
<evidence type="ECO:0000256" key="1">
    <source>
        <dbReference type="SAM" id="Phobius"/>
    </source>
</evidence>